<dbReference type="AlphaFoldDB" id="A0A7G9S237"/>
<dbReference type="EMBL" id="CP060716">
    <property type="protein sequence ID" value="QNN61912.1"/>
    <property type="molecule type" value="Genomic_DNA"/>
</dbReference>
<evidence type="ECO:0000259" key="1">
    <source>
        <dbReference type="Pfam" id="PF00156"/>
    </source>
</evidence>
<evidence type="ECO:0000313" key="2">
    <source>
        <dbReference type="EMBL" id="QNN61912.1"/>
    </source>
</evidence>
<dbReference type="RefSeq" id="WP_187554383.1">
    <property type="nucleotide sequence ID" value="NZ_CP060716.1"/>
</dbReference>
<dbReference type="InterPro" id="IPR000836">
    <property type="entry name" value="PRTase_dom"/>
</dbReference>
<sequence length="231" mass="23915">MENGGDSRPYADRSAAGAVLAGVVAEALAAQGAEGDDPPIVLALPRGGVPVAEPVAAALGVPLNVLIVRKLGMPGQPEVAMGAVAAVGETIVRVENPELAEAVRQWGADAKEAEQIEAAEVAELRRRRADYRRGRSDLDLADRTVLLVDDGVATGATALAAIRAARAAGAARVILALPVIVGSVPAAFLEEVDEVLCPWIAPRLHAVGMAYLDFRQVSDAEVLEILEQAKA</sequence>
<name>A0A7G9S237_9MICO</name>
<keyword evidence="3" id="KW-1185">Reference proteome</keyword>
<protein>
    <submittedName>
        <fullName evidence="2">Phosphoribosyltransferase</fullName>
    </submittedName>
</protein>
<dbReference type="CDD" id="cd06223">
    <property type="entry name" value="PRTases_typeI"/>
    <property type="match status" value="1"/>
</dbReference>
<dbReference type="SUPFAM" id="SSF53271">
    <property type="entry name" value="PRTase-like"/>
    <property type="match status" value="1"/>
</dbReference>
<dbReference type="KEGG" id="ldn:H9L06_06155"/>
<keyword evidence="2" id="KW-0328">Glycosyltransferase</keyword>
<organism evidence="2 3">
    <name type="scientific">Leucobacter denitrificans</name>
    <dbReference type="NCBI Taxonomy" id="683042"/>
    <lineage>
        <taxon>Bacteria</taxon>
        <taxon>Bacillati</taxon>
        <taxon>Actinomycetota</taxon>
        <taxon>Actinomycetes</taxon>
        <taxon>Micrococcales</taxon>
        <taxon>Microbacteriaceae</taxon>
        <taxon>Leucobacter</taxon>
    </lineage>
</organism>
<evidence type="ECO:0000313" key="3">
    <source>
        <dbReference type="Proteomes" id="UP000515934"/>
    </source>
</evidence>
<accession>A0A7G9S237</accession>
<dbReference type="InterPro" id="IPR029057">
    <property type="entry name" value="PRTase-like"/>
</dbReference>
<keyword evidence="2" id="KW-0808">Transferase</keyword>
<dbReference type="Gene3D" id="3.40.50.2020">
    <property type="match status" value="1"/>
</dbReference>
<dbReference type="GO" id="GO:0016757">
    <property type="term" value="F:glycosyltransferase activity"/>
    <property type="evidence" value="ECO:0007669"/>
    <property type="project" value="UniProtKB-KW"/>
</dbReference>
<proteinExistence type="predicted"/>
<dbReference type="Gene3D" id="3.30.1310.20">
    <property type="entry name" value="PRTase-like"/>
    <property type="match status" value="1"/>
</dbReference>
<dbReference type="Pfam" id="PF00156">
    <property type="entry name" value="Pribosyltran"/>
    <property type="match status" value="1"/>
</dbReference>
<feature type="domain" description="Phosphoribosyltransferase" evidence="1">
    <location>
        <begin position="33"/>
        <end position="179"/>
    </location>
</feature>
<reference evidence="2 3" key="1">
    <citation type="submission" date="2020-08" db="EMBL/GenBank/DDBJ databases">
        <title>Genome sequence of Leucobacter denitrificans KACC 14055T.</title>
        <authorList>
            <person name="Hyun D.-W."/>
            <person name="Bae J.-W."/>
        </authorList>
    </citation>
    <scope>NUCLEOTIDE SEQUENCE [LARGE SCALE GENOMIC DNA]</scope>
    <source>
        <strain evidence="2 3">KACC 14055</strain>
    </source>
</reference>
<gene>
    <name evidence="2" type="ORF">H9L06_06155</name>
</gene>
<dbReference type="Proteomes" id="UP000515934">
    <property type="component" value="Chromosome"/>
</dbReference>